<dbReference type="OrthoDB" id="5855668at2759"/>
<dbReference type="Gene3D" id="2.60.40.150">
    <property type="entry name" value="C2 domain"/>
    <property type="match status" value="2"/>
</dbReference>
<gene>
    <name evidence="2" type="ORF">FKW44_008996</name>
</gene>
<reference evidence="3" key="1">
    <citation type="submission" date="2021-01" db="EMBL/GenBank/DDBJ databases">
        <title>Caligus Genome Assembly.</title>
        <authorList>
            <person name="Gallardo-Escarate C."/>
        </authorList>
    </citation>
    <scope>NUCLEOTIDE SEQUENCE [LARGE SCALE GENOMIC DNA]</scope>
</reference>
<dbReference type="GO" id="GO:0005544">
    <property type="term" value="F:calcium-dependent phospholipid binding"/>
    <property type="evidence" value="ECO:0007669"/>
    <property type="project" value="InterPro"/>
</dbReference>
<dbReference type="PROSITE" id="PS50004">
    <property type="entry name" value="C2"/>
    <property type="match status" value="2"/>
</dbReference>
<dbReference type="Proteomes" id="UP000595437">
    <property type="component" value="Chromosome 6"/>
</dbReference>
<dbReference type="PANTHER" id="PTHR10857:SF106">
    <property type="entry name" value="C2 DOMAIN-CONTAINING PROTEIN"/>
    <property type="match status" value="1"/>
</dbReference>
<dbReference type="InterPro" id="IPR000008">
    <property type="entry name" value="C2_dom"/>
</dbReference>
<dbReference type="EMBL" id="CP045895">
    <property type="protein sequence ID" value="QQP48625.1"/>
    <property type="molecule type" value="Genomic_DNA"/>
</dbReference>
<name>A0A7T8K8J9_CALRO</name>
<dbReference type="SMART" id="SM00239">
    <property type="entry name" value="C2"/>
    <property type="match status" value="2"/>
</dbReference>
<feature type="domain" description="C2" evidence="1">
    <location>
        <begin position="102"/>
        <end position="227"/>
    </location>
</feature>
<accession>A0A7T8K8J9</accession>
<feature type="non-terminal residue" evidence="2">
    <location>
        <position position="235"/>
    </location>
</feature>
<sequence length="235" mass="27054">MDVFSKSDPLCVVYIQPYGSNEWINIARTETIYNDLNPNFTTKVEIMYFFEQRQILNFRVYDEDSSSQDLTEQDFIGQGYASLASIVSSPTGFSVPLENYMGVNGGSLLLRSEELVSCKDEVLLKFIGRKLDKKDFFGSSDPFMEFYRSSEDGTYDIVHRTEYISRNRNPDWKEFRIRKRLLCNADEDRSILVKCYDHNKNGSHSLIGEFSTTLRHLLTPAVSGEGYSSSSTRKR</sequence>
<dbReference type="AlphaFoldDB" id="A0A7T8K8J9"/>
<dbReference type="Pfam" id="PF00168">
    <property type="entry name" value="C2"/>
    <property type="match status" value="2"/>
</dbReference>
<dbReference type="SUPFAM" id="SSF49562">
    <property type="entry name" value="C2 domain (Calcium/lipid-binding domain, CaLB)"/>
    <property type="match status" value="2"/>
</dbReference>
<dbReference type="GO" id="GO:0071277">
    <property type="term" value="P:cellular response to calcium ion"/>
    <property type="evidence" value="ECO:0007669"/>
    <property type="project" value="TreeGrafter"/>
</dbReference>
<proteinExistence type="predicted"/>
<evidence type="ECO:0000313" key="2">
    <source>
        <dbReference type="EMBL" id="QQP48625.1"/>
    </source>
</evidence>
<feature type="domain" description="C2" evidence="1">
    <location>
        <begin position="1"/>
        <end position="97"/>
    </location>
</feature>
<dbReference type="InterPro" id="IPR037768">
    <property type="entry name" value="C2B_Copine"/>
</dbReference>
<organism evidence="2 3">
    <name type="scientific">Caligus rogercresseyi</name>
    <name type="common">Sea louse</name>
    <dbReference type="NCBI Taxonomy" id="217165"/>
    <lineage>
        <taxon>Eukaryota</taxon>
        <taxon>Metazoa</taxon>
        <taxon>Ecdysozoa</taxon>
        <taxon>Arthropoda</taxon>
        <taxon>Crustacea</taxon>
        <taxon>Multicrustacea</taxon>
        <taxon>Hexanauplia</taxon>
        <taxon>Copepoda</taxon>
        <taxon>Siphonostomatoida</taxon>
        <taxon>Caligidae</taxon>
        <taxon>Caligus</taxon>
    </lineage>
</organism>
<dbReference type="InterPro" id="IPR035892">
    <property type="entry name" value="C2_domain_sf"/>
</dbReference>
<keyword evidence="3" id="KW-1185">Reference proteome</keyword>
<dbReference type="GO" id="GO:0005886">
    <property type="term" value="C:plasma membrane"/>
    <property type="evidence" value="ECO:0007669"/>
    <property type="project" value="TreeGrafter"/>
</dbReference>
<protein>
    <submittedName>
        <fullName evidence="2">Copine8like</fullName>
    </submittedName>
</protein>
<dbReference type="CDD" id="cd04047">
    <property type="entry name" value="C2B_Copine"/>
    <property type="match status" value="1"/>
</dbReference>
<dbReference type="PANTHER" id="PTHR10857">
    <property type="entry name" value="COPINE"/>
    <property type="match status" value="1"/>
</dbReference>
<evidence type="ECO:0000313" key="3">
    <source>
        <dbReference type="Proteomes" id="UP000595437"/>
    </source>
</evidence>
<dbReference type="InterPro" id="IPR045052">
    <property type="entry name" value="Copine"/>
</dbReference>
<dbReference type="CDD" id="cd04048">
    <property type="entry name" value="C2A_Copine"/>
    <property type="match status" value="1"/>
</dbReference>
<evidence type="ECO:0000259" key="1">
    <source>
        <dbReference type="PROSITE" id="PS50004"/>
    </source>
</evidence>